<keyword evidence="1" id="KW-1133">Transmembrane helix</keyword>
<gene>
    <name evidence="2" type="ORF">BJ554DRAFT_205</name>
</gene>
<proteinExistence type="predicted"/>
<keyword evidence="1" id="KW-0812">Transmembrane</keyword>
<organism evidence="2 3">
    <name type="scientific">Olpidium bornovanus</name>
    <dbReference type="NCBI Taxonomy" id="278681"/>
    <lineage>
        <taxon>Eukaryota</taxon>
        <taxon>Fungi</taxon>
        <taxon>Fungi incertae sedis</taxon>
        <taxon>Olpidiomycota</taxon>
        <taxon>Olpidiomycotina</taxon>
        <taxon>Olpidiomycetes</taxon>
        <taxon>Olpidiales</taxon>
        <taxon>Olpidiaceae</taxon>
        <taxon>Olpidium</taxon>
    </lineage>
</organism>
<evidence type="ECO:0000313" key="3">
    <source>
        <dbReference type="Proteomes" id="UP000673691"/>
    </source>
</evidence>
<accession>A0A8H7ZUQ6</accession>
<keyword evidence="3" id="KW-1185">Reference proteome</keyword>
<feature type="transmembrane region" description="Helical" evidence="1">
    <location>
        <begin position="85"/>
        <end position="106"/>
    </location>
</feature>
<dbReference type="AlphaFoldDB" id="A0A8H7ZUQ6"/>
<comment type="caution">
    <text evidence="2">The sequence shown here is derived from an EMBL/GenBank/DDBJ whole genome shotgun (WGS) entry which is preliminary data.</text>
</comment>
<dbReference type="Proteomes" id="UP000673691">
    <property type="component" value="Unassembled WGS sequence"/>
</dbReference>
<evidence type="ECO:0000313" key="2">
    <source>
        <dbReference type="EMBL" id="KAG5459393.1"/>
    </source>
</evidence>
<protein>
    <submittedName>
        <fullName evidence="2">Uncharacterized protein</fullName>
    </submittedName>
</protein>
<name>A0A8H7ZUQ6_9FUNG</name>
<dbReference type="EMBL" id="JAEFCI010006908">
    <property type="protein sequence ID" value="KAG5459393.1"/>
    <property type="molecule type" value="Genomic_DNA"/>
</dbReference>
<sequence length="127" mass="14854">MRRRLRLLSRLAKQKQNQKKTFSFDWVARSFSPCLFLDHMTFSHAVSSAASRTLPVVGVLMCGICRGTCPRAKSRLFKTIVNDTFFYTVVPLILYIPILNNLCYFIRFGFHRHRSMAELYNPLLYNL</sequence>
<keyword evidence="1" id="KW-0472">Membrane</keyword>
<evidence type="ECO:0000256" key="1">
    <source>
        <dbReference type="SAM" id="Phobius"/>
    </source>
</evidence>
<reference evidence="2 3" key="1">
    <citation type="journal article" name="Sci. Rep.">
        <title>Genome-scale phylogenetic analyses confirm Olpidium as the closest living zoosporic fungus to the non-flagellated, terrestrial fungi.</title>
        <authorList>
            <person name="Chang Y."/>
            <person name="Rochon D."/>
            <person name="Sekimoto S."/>
            <person name="Wang Y."/>
            <person name="Chovatia M."/>
            <person name="Sandor L."/>
            <person name="Salamov A."/>
            <person name="Grigoriev I.V."/>
            <person name="Stajich J.E."/>
            <person name="Spatafora J.W."/>
        </authorList>
    </citation>
    <scope>NUCLEOTIDE SEQUENCE [LARGE SCALE GENOMIC DNA]</scope>
    <source>
        <strain evidence="2">S191</strain>
    </source>
</reference>